<comment type="caution">
    <text evidence="1">The sequence shown here is derived from an EMBL/GenBank/DDBJ whole genome shotgun (WGS) entry which is preliminary data.</text>
</comment>
<organism evidence="1 2">
    <name type="scientific">Ancylostoma caninum</name>
    <name type="common">Dog hookworm</name>
    <dbReference type="NCBI Taxonomy" id="29170"/>
    <lineage>
        <taxon>Eukaryota</taxon>
        <taxon>Metazoa</taxon>
        <taxon>Ecdysozoa</taxon>
        <taxon>Nematoda</taxon>
        <taxon>Chromadorea</taxon>
        <taxon>Rhabditida</taxon>
        <taxon>Rhabditina</taxon>
        <taxon>Rhabditomorpha</taxon>
        <taxon>Strongyloidea</taxon>
        <taxon>Ancylostomatidae</taxon>
        <taxon>Ancylostomatinae</taxon>
        <taxon>Ancylostoma</taxon>
    </lineage>
</organism>
<gene>
    <name evidence="1" type="ORF">ANCCAN_27491</name>
</gene>
<proteinExistence type="predicted"/>
<name>A0A368F3T9_ANCCA</name>
<keyword evidence="2" id="KW-1185">Reference proteome</keyword>
<dbReference type="Proteomes" id="UP000252519">
    <property type="component" value="Unassembled WGS sequence"/>
</dbReference>
<evidence type="ECO:0000313" key="1">
    <source>
        <dbReference type="EMBL" id="RCN26781.1"/>
    </source>
</evidence>
<protein>
    <submittedName>
        <fullName evidence="1">Uncharacterized protein</fullName>
    </submittedName>
</protein>
<sequence>MISVILQSPAPTASRPRIPIQSINCRSLDNAPRKIDFLIRRTARPTTLALAKVGVTEGLRQKNNSII</sequence>
<evidence type="ECO:0000313" key="2">
    <source>
        <dbReference type="Proteomes" id="UP000252519"/>
    </source>
</evidence>
<dbReference type="AlphaFoldDB" id="A0A368F3T9"/>
<reference evidence="1 2" key="1">
    <citation type="submission" date="2014-10" db="EMBL/GenBank/DDBJ databases">
        <title>Draft genome of the hookworm Ancylostoma caninum.</title>
        <authorList>
            <person name="Mitreva M."/>
        </authorList>
    </citation>
    <scope>NUCLEOTIDE SEQUENCE [LARGE SCALE GENOMIC DNA]</scope>
    <source>
        <strain evidence="1 2">Baltimore</strain>
    </source>
</reference>
<dbReference type="EMBL" id="JOJR01006099">
    <property type="protein sequence ID" value="RCN26781.1"/>
    <property type="molecule type" value="Genomic_DNA"/>
</dbReference>
<accession>A0A368F3T9</accession>